<dbReference type="GeneID" id="9052769"/>
<keyword evidence="3" id="KW-1185">Reference proteome</keyword>
<name>C5KJT7_PERM5</name>
<evidence type="ECO:0000313" key="1">
    <source>
        <dbReference type="EMBL" id="EER09830.1"/>
    </source>
</evidence>
<dbReference type="EMBL" id="GG677981">
    <property type="protein sequence ID" value="EER09830.1"/>
    <property type="molecule type" value="Genomic_DNA"/>
</dbReference>
<dbReference type="RefSeq" id="XP_002783399.1">
    <property type="nucleotide sequence ID" value="XM_002783353.1"/>
</dbReference>
<dbReference type="EMBL" id="GG673648">
    <property type="protein sequence ID" value="EER15195.1"/>
    <property type="molecule type" value="Genomic_DNA"/>
</dbReference>
<dbReference type="GeneID" id="9062098"/>
<evidence type="ECO:0000313" key="2">
    <source>
        <dbReference type="EMBL" id="EER15195.1"/>
    </source>
</evidence>
<organism evidence="3">
    <name type="scientific">Perkinsus marinus (strain ATCC 50983 / TXsc)</name>
    <dbReference type="NCBI Taxonomy" id="423536"/>
    <lineage>
        <taxon>Eukaryota</taxon>
        <taxon>Sar</taxon>
        <taxon>Alveolata</taxon>
        <taxon>Perkinsozoa</taxon>
        <taxon>Perkinsea</taxon>
        <taxon>Perkinsida</taxon>
        <taxon>Perkinsidae</taxon>
        <taxon>Perkinsus</taxon>
    </lineage>
</organism>
<reference evidence="2 3" key="1">
    <citation type="submission" date="2008-07" db="EMBL/GenBank/DDBJ databases">
        <authorList>
            <person name="El-Sayed N."/>
            <person name="Caler E."/>
            <person name="Inman J."/>
            <person name="Amedeo P."/>
            <person name="Hass B."/>
            <person name="Wortman J."/>
        </authorList>
    </citation>
    <scope>NUCLEOTIDE SEQUENCE [LARGE SCALE GENOMIC DNA]</scope>
    <source>
        <strain evidence="2">ATCC 50983</strain>
        <strain evidence="3">ATCC 50983 / TXsc</strain>
    </source>
</reference>
<dbReference type="AlphaFoldDB" id="C5KJT7"/>
<sequence length="154" mass="17122">MDNQAAMQFAEVIAKEIGVQTKWLKEMDLSEARPIPPSETYKSCSITKGPPPAAVAAAIGSDWVDSIGKSVKPIPTLENYRKAIFSFGFVYAPHEELECKNDPRPVKPSIFGTNVERRFPLPPKSLQNTEYYGITRKCKDDFYSTSGAFDAVLE</sequence>
<proteinExistence type="predicted"/>
<evidence type="ECO:0000313" key="3">
    <source>
        <dbReference type="Proteomes" id="UP000007800"/>
    </source>
</evidence>
<gene>
    <name evidence="2" type="ORF">Pmar_PMAR006924</name>
    <name evidence="1" type="ORF">Pmar_PMAR018471</name>
</gene>
<dbReference type="InParanoid" id="C5KJT7"/>
<dbReference type="Proteomes" id="UP000007800">
    <property type="component" value="Unassembled WGS sequence"/>
</dbReference>
<protein>
    <submittedName>
        <fullName evidence="2">Uncharacterized protein</fullName>
    </submittedName>
</protein>
<dbReference type="OrthoDB" id="429146at2759"/>
<dbReference type="RefSeq" id="XP_002778035.1">
    <property type="nucleotide sequence ID" value="XM_002777989.1"/>
</dbReference>
<accession>C5KJT7</accession>